<comment type="caution">
    <text evidence="1">The sequence shown here is derived from an EMBL/GenBank/DDBJ whole genome shotgun (WGS) entry which is preliminary data.</text>
</comment>
<reference evidence="1" key="1">
    <citation type="submission" date="2018-11" db="EMBL/GenBank/DDBJ databases">
        <title>The sequence and de novo assembly of Larimichthys crocea genome using PacBio and Hi-C technologies.</title>
        <authorList>
            <person name="Xu P."/>
            <person name="Chen B."/>
            <person name="Zhou Z."/>
            <person name="Ke Q."/>
            <person name="Wu Y."/>
            <person name="Bai H."/>
            <person name="Pu F."/>
        </authorList>
    </citation>
    <scope>NUCLEOTIDE SEQUENCE</scope>
    <source>
        <tissue evidence="1">Muscle</tissue>
    </source>
</reference>
<evidence type="ECO:0000313" key="1">
    <source>
        <dbReference type="EMBL" id="TMS21675.1"/>
    </source>
</evidence>
<accession>A0ACD3RQE9</accession>
<protein>
    <submittedName>
        <fullName evidence="1">Uncharacterized protein</fullName>
    </submittedName>
</protein>
<dbReference type="Proteomes" id="UP000793456">
    <property type="component" value="Chromosome III"/>
</dbReference>
<name>A0ACD3RQE9_LARCR</name>
<keyword evidence="2" id="KW-1185">Reference proteome</keyword>
<gene>
    <name evidence="1" type="ORF">E3U43_015648</name>
</gene>
<sequence length="535" mass="57512">MFAQFLETIPENESDSVTLNTRTNSLQPAALTETNKANATTNTNDLTDANMHRAAVKLASSSPDPPSSGLGSSAEDDFLSCLSSYSDKFSASSSEETEAQNFESIVVFSSEKTTVEEKPPETEDELTDWSNHQNTVVTEKVSDGSASWSSVLTHAGEDHSTGVTTCTTLDDELCSMPPSLHIITSSPDVRQRSADSPIESPGSGGQGVSLRSPVPFGLLCDFSPSPGFDDTLLHTLVSDQSSSSFLQSLYVSVDSQDYQTCESQRPSSGSEPNETLHSANTTLCGETAADTTNECRPCSEDLNQTDPSEGSLCLTGDAFGSPSADSEQQHVVFADVCLKGVTRHRSYSEGTPTAFSELLLPSFGSDPGAIQESSSAPPVPDLPSSLTSFAPSVTPDIVSSSVALCSLPPLADATASFPPGTPRAAAPKPMPQETQLQAANQQNRNHRLLESLTEGAGSYYHLNHSELVALLVQREAELERQKAEFEHQKFLLAKREVELKKLKPQVRDLEDYIDTLLVRIMEQKPTLLQVRSKLK</sequence>
<proteinExistence type="predicted"/>
<evidence type="ECO:0000313" key="2">
    <source>
        <dbReference type="Proteomes" id="UP000793456"/>
    </source>
</evidence>
<dbReference type="EMBL" id="CM011676">
    <property type="protein sequence ID" value="TMS21675.1"/>
    <property type="molecule type" value="Genomic_DNA"/>
</dbReference>
<organism evidence="1 2">
    <name type="scientific">Larimichthys crocea</name>
    <name type="common">Large yellow croaker</name>
    <name type="synonym">Pseudosciaena crocea</name>
    <dbReference type="NCBI Taxonomy" id="215358"/>
    <lineage>
        <taxon>Eukaryota</taxon>
        <taxon>Metazoa</taxon>
        <taxon>Chordata</taxon>
        <taxon>Craniata</taxon>
        <taxon>Vertebrata</taxon>
        <taxon>Euteleostomi</taxon>
        <taxon>Actinopterygii</taxon>
        <taxon>Neopterygii</taxon>
        <taxon>Teleostei</taxon>
        <taxon>Neoteleostei</taxon>
        <taxon>Acanthomorphata</taxon>
        <taxon>Eupercaria</taxon>
        <taxon>Sciaenidae</taxon>
        <taxon>Larimichthys</taxon>
    </lineage>
</organism>